<dbReference type="PANTHER" id="PTHR23503">
    <property type="entry name" value="SOLUTE CARRIER FAMILY 2"/>
    <property type="match status" value="1"/>
</dbReference>
<feature type="transmembrane region" description="Helical" evidence="5">
    <location>
        <begin position="463"/>
        <end position="487"/>
    </location>
</feature>
<dbReference type="GO" id="GO:0015149">
    <property type="term" value="F:hexose transmembrane transporter activity"/>
    <property type="evidence" value="ECO:0007669"/>
    <property type="project" value="TreeGrafter"/>
</dbReference>
<sequence length="699" mass="77613">MVNNRLDEHCNKPCRKLQCKNLHNSIQHHNHEKGKNGISSPLLMQIKLPAVLSKAAKRSNKPNNFSSKNCQLITRLRMISVVLSIGAGSMFLVSLDSVVDNLIPVARVYLINLYGSETDVFRPLLFAFLLNLLGGALSSLIRLPQIGIQLAFIGRFLSGIGSGVAHIVGAAMLAEIPPIRQRGIALASLTVWACLGELFGMFLSLNNVLGTPDNWHIALGFPVLIIPFAIFFLATAPDSPRALLTSGKEDEALKSLQFYQNSEDWIVSMKDIRAELAEQHREEQFLIKQVRGDNDYLIKIKENNQCDSITSSWNNVFAIMKSRFSTGKFIYPLMLGAFVLTFTHLDDWLWISYSTQAFENAGVPTSIAQKASFWMSIPQAMISIALLFCFEEISRRQLLIIPTIGSVFCALLSIYIVIRPGALISPKHLPVIAALDLCNAAVASASAYSIVPELFPQRDRIMGTALIGMTQNLFGGFLTTIALPLINQRGIEYVLLPFALMNVIYIIVISKLLPETRGKSFHKYQAQTMRASSTSTTDTISSEPCSSSSLIDADQGKIAYRYNIEIITSINPSNGWNLTKGASVRLNHRDVAELVGIAVNKACLLSPPNTYVYDGSSIYSTAELHKFDPISISYSEVSESIQQMFKKKTTFHVIIKPCQLENRVSDLNQYEGNTSTTQEDRSLHTFFEFDIAQKTLQRL</sequence>
<reference evidence="8" key="1">
    <citation type="submission" date="2016-11" db="UniProtKB">
        <authorList>
            <consortium name="WormBaseParasite"/>
        </authorList>
    </citation>
    <scope>IDENTIFICATION</scope>
</reference>
<dbReference type="AlphaFoldDB" id="A0A1I8BES8"/>
<feature type="transmembrane region" description="Helical" evidence="5">
    <location>
        <begin position="120"/>
        <end position="141"/>
    </location>
</feature>
<dbReference type="Proteomes" id="UP000095281">
    <property type="component" value="Unplaced"/>
</dbReference>
<keyword evidence="4 5" id="KW-0472">Membrane</keyword>
<feature type="transmembrane region" description="Helical" evidence="5">
    <location>
        <begin position="147"/>
        <end position="172"/>
    </location>
</feature>
<dbReference type="Pfam" id="PF00083">
    <property type="entry name" value="Sugar_tr"/>
    <property type="match status" value="1"/>
</dbReference>
<evidence type="ECO:0000259" key="6">
    <source>
        <dbReference type="PROSITE" id="PS50850"/>
    </source>
</evidence>
<dbReference type="PROSITE" id="PS50850">
    <property type="entry name" value="MFS"/>
    <property type="match status" value="1"/>
</dbReference>
<dbReference type="InterPro" id="IPR005828">
    <property type="entry name" value="MFS_sugar_transport-like"/>
</dbReference>
<dbReference type="Gene3D" id="1.20.1250.20">
    <property type="entry name" value="MFS general substrate transporter like domains"/>
    <property type="match status" value="1"/>
</dbReference>
<dbReference type="InterPro" id="IPR045263">
    <property type="entry name" value="GLUT"/>
</dbReference>
<evidence type="ECO:0000256" key="5">
    <source>
        <dbReference type="SAM" id="Phobius"/>
    </source>
</evidence>
<evidence type="ECO:0000313" key="8">
    <source>
        <dbReference type="WBParaSite" id="MhA1_Contig2011.frz3.gene2"/>
    </source>
</evidence>
<name>A0A1I8BES8_MELHA</name>
<feature type="transmembrane region" description="Helical" evidence="5">
    <location>
        <begin position="397"/>
        <end position="418"/>
    </location>
</feature>
<dbReference type="InterPro" id="IPR020846">
    <property type="entry name" value="MFS_dom"/>
</dbReference>
<dbReference type="GO" id="GO:0016020">
    <property type="term" value="C:membrane"/>
    <property type="evidence" value="ECO:0007669"/>
    <property type="project" value="UniProtKB-SubCell"/>
</dbReference>
<feature type="transmembrane region" description="Helical" evidence="5">
    <location>
        <begin position="371"/>
        <end position="390"/>
    </location>
</feature>
<comment type="subcellular location">
    <subcellularLocation>
        <location evidence="1">Membrane</location>
        <topology evidence="1">Multi-pass membrane protein</topology>
    </subcellularLocation>
</comment>
<proteinExistence type="predicted"/>
<organism evidence="7 8">
    <name type="scientific">Meloidogyne hapla</name>
    <name type="common">Root-knot nematode worm</name>
    <dbReference type="NCBI Taxonomy" id="6305"/>
    <lineage>
        <taxon>Eukaryota</taxon>
        <taxon>Metazoa</taxon>
        <taxon>Ecdysozoa</taxon>
        <taxon>Nematoda</taxon>
        <taxon>Chromadorea</taxon>
        <taxon>Rhabditida</taxon>
        <taxon>Tylenchina</taxon>
        <taxon>Tylenchomorpha</taxon>
        <taxon>Tylenchoidea</taxon>
        <taxon>Meloidogynidae</taxon>
        <taxon>Meloidogyninae</taxon>
        <taxon>Meloidogyne</taxon>
    </lineage>
</organism>
<keyword evidence="3 5" id="KW-1133">Transmembrane helix</keyword>
<evidence type="ECO:0000256" key="2">
    <source>
        <dbReference type="ARBA" id="ARBA00022692"/>
    </source>
</evidence>
<evidence type="ECO:0000256" key="4">
    <source>
        <dbReference type="ARBA" id="ARBA00023136"/>
    </source>
</evidence>
<dbReference type="InterPro" id="IPR036259">
    <property type="entry name" value="MFS_trans_sf"/>
</dbReference>
<feature type="transmembrane region" description="Helical" evidence="5">
    <location>
        <begin position="215"/>
        <end position="234"/>
    </location>
</feature>
<feature type="transmembrane region" description="Helical" evidence="5">
    <location>
        <begin position="493"/>
        <end position="513"/>
    </location>
</feature>
<protein>
    <submittedName>
        <fullName evidence="8">MFS domain-containing protein</fullName>
    </submittedName>
</protein>
<evidence type="ECO:0000256" key="1">
    <source>
        <dbReference type="ARBA" id="ARBA00004141"/>
    </source>
</evidence>
<feature type="domain" description="Major facilitator superfamily (MFS) profile" evidence="6">
    <location>
        <begin position="42"/>
        <end position="517"/>
    </location>
</feature>
<accession>A0A1I8BES8</accession>
<evidence type="ECO:0000313" key="7">
    <source>
        <dbReference type="Proteomes" id="UP000095281"/>
    </source>
</evidence>
<feature type="transmembrane region" description="Helical" evidence="5">
    <location>
        <begin position="430"/>
        <end position="451"/>
    </location>
</feature>
<keyword evidence="7" id="KW-1185">Reference proteome</keyword>
<dbReference type="SUPFAM" id="SSF103473">
    <property type="entry name" value="MFS general substrate transporter"/>
    <property type="match status" value="1"/>
</dbReference>
<feature type="transmembrane region" description="Helical" evidence="5">
    <location>
        <begin position="184"/>
        <end position="203"/>
    </location>
</feature>
<dbReference type="WBParaSite" id="MhA1_Contig2011.frz3.gene2">
    <property type="protein sequence ID" value="MhA1_Contig2011.frz3.gene2"/>
    <property type="gene ID" value="MhA1_Contig2011.frz3.gene2"/>
</dbReference>
<keyword evidence="2 5" id="KW-0812">Transmembrane</keyword>
<dbReference type="PANTHER" id="PTHR23503:SF115">
    <property type="entry name" value="MAJOR FACILITATOR SUPERFAMILY (MFS) PROFILE DOMAIN-CONTAINING PROTEIN"/>
    <property type="match status" value="1"/>
</dbReference>
<feature type="transmembrane region" description="Helical" evidence="5">
    <location>
        <begin position="329"/>
        <end position="351"/>
    </location>
</feature>
<evidence type="ECO:0000256" key="3">
    <source>
        <dbReference type="ARBA" id="ARBA00022989"/>
    </source>
</evidence>